<evidence type="ECO:0000313" key="1">
    <source>
        <dbReference type="EMBL" id="BDS11520.1"/>
    </source>
</evidence>
<dbReference type="EMBL" id="AP026867">
    <property type="protein sequence ID" value="BDS11520.1"/>
    <property type="molecule type" value="Genomic_DNA"/>
</dbReference>
<proteinExistence type="predicted"/>
<dbReference type="KEGG" id="aup:AsAng_0022340"/>
<name>A0A915YEE7_9BACT</name>
<dbReference type="Proteomes" id="UP001060919">
    <property type="component" value="Chromosome"/>
</dbReference>
<gene>
    <name evidence="1" type="ORF">AsAng_0022340</name>
</gene>
<sequence length="957" mass="111909">MSLKSLFFSFILIIFLIPSALSQLKIVKDNIACTYGLKNNLGEWVVKPQFILLHKTFAPNGLTFYESLGHEGKGLLDLFGKEILPPLYGRLDFWRHGNQVFILYYKDQTCGISNQDGSKKLPPIYNGIERDFPSSFILHENEFTTYVDSAFKVILPRKKIKYSAFRTRPITGTYSKNKDNVHKVGIMNRKGEIIIPLIYDDLRYCNDTSAFFLYQNNTSTLYNYEGKKLAHYPYNIGRNTGYSCNCKCNNNDGISIQQNNKKGVLGCDGRVILPPKYDLIIRIGKNRRLTFTDKKLSIIEENKTILGPIAFKQYNLLRYKNNYLLIKTPENKWGLYALDGTEYLKPKYDSIYFSYNYVDSNRYFHVLQNKKLGIFDTQKNQFLLEVAYDKLITYKRKNDFIFLTKKNDKYGFVYPNKTIPPIYDEYISFYRNRGTIFITRKGNKYGLVSLEETIDPIYDAQIAYPNLYFKDQSHHPMILFYRENKIDIFTIPSLARVNYKIAYKDAQTYILEIDNHPRLYAFSVRSEDKQKKIQQKQVQKIGNLLCLNCNHWDNLECLVFAKENNQWKAKKFIDKIVKIQKSSNKIRIRTKTGKIGILDVFNSKLVLDTVGTEIVFQHERWSYNCLFVRTKNGYIPYDTLGNLISNIVLDEVPKGYSAKYKGKFGKLDKNFNWVIKPKYQEFCDMGQMSHLVKTNDTDYQIIDFEGKKLLKAISPTSYQNFSSFYLGRKLIRLLINKKGKLIAYEEGNPKLFTDNRIQALILKRLESMHRDTTLFRSLANTKIGEHLSFELLRVNDVDFKPTKGVNLWSGDILRKPEIDVKYANQKAYSYQICQRVDEMSFDGGYFTHRLIYEWKNYALIDEKVKELSILDVFGNRDILLNELVKSIQARDDLLLDCANPEKWVDEINEDFSLSKEGVFLHLKNEKTKNQKYDLLVPWANLLKYPSTTVLAKRFISE</sequence>
<dbReference type="RefSeq" id="WP_407655318.1">
    <property type="nucleotide sequence ID" value="NZ_AP026867.1"/>
</dbReference>
<keyword evidence="2" id="KW-1185">Reference proteome</keyword>
<protein>
    <submittedName>
        <fullName evidence="1">WG repeat-containing protein</fullName>
    </submittedName>
</protein>
<dbReference type="AlphaFoldDB" id="A0A915YEE7"/>
<dbReference type="PANTHER" id="PTHR37841">
    <property type="entry name" value="GLR2918 PROTEIN"/>
    <property type="match status" value="1"/>
</dbReference>
<evidence type="ECO:0000313" key="2">
    <source>
        <dbReference type="Proteomes" id="UP001060919"/>
    </source>
</evidence>
<accession>A0A915YEE7</accession>
<dbReference type="Pfam" id="PF14903">
    <property type="entry name" value="WG_beta_rep"/>
    <property type="match status" value="1"/>
</dbReference>
<dbReference type="InterPro" id="IPR032774">
    <property type="entry name" value="WG_beta_rep"/>
</dbReference>
<reference evidence="1" key="1">
    <citation type="submission" date="2022-09" db="EMBL/GenBank/DDBJ databases">
        <title>Aureispira anguillicida sp. nov., isolated from Leptocephalus of Japanese eel Anguilla japonica.</title>
        <authorList>
            <person name="Yuasa K."/>
            <person name="Mekata T."/>
            <person name="Ikunari K."/>
        </authorList>
    </citation>
    <scope>NUCLEOTIDE SEQUENCE</scope>
    <source>
        <strain evidence="1">EL160426</strain>
    </source>
</reference>
<organism evidence="1 2">
    <name type="scientific">Aureispira anguillae</name>
    <dbReference type="NCBI Taxonomy" id="2864201"/>
    <lineage>
        <taxon>Bacteria</taxon>
        <taxon>Pseudomonadati</taxon>
        <taxon>Bacteroidota</taxon>
        <taxon>Saprospiria</taxon>
        <taxon>Saprospirales</taxon>
        <taxon>Saprospiraceae</taxon>
        <taxon>Aureispira</taxon>
    </lineage>
</organism>
<dbReference type="PANTHER" id="PTHR37841:SF1">
    <property type="entry name" value="DUF3298 DOMAIN-CONTAINING PROTEIN"/>
    <property type="match status" value="1"/>
</dbReference>